<evidence type="ECO:0000256" key="1">
    <source>
        <dbReference type="SAM" id="MobiDB-lite"/>
    </source>
</evidence>
<sequence>MMADHQAMQNPLFLSEIIYRIHRHSKSRDSHNLAMTCRVLFYSLLPLLWETIWGAEKLFRLMPGVDVIQNSTTSSTMIAVNVSDSALTESWDRYWLYAPHVKCLSVYGKFSPTYKPGIAIKLHGWNILFTKRKMFEGPLLPNLRSLVICSSEPTYFEPLVPINQLAVFACFVSPSVKKLVLWDYPPNSEPFMGSSFDRGDPYRDFSSPSALLLVNNLAKTLPGCQNITLPAYYDCPSQQMAVASSSTGIRQLQERISRLNFDLPSIPIIAQESLDWFDGLEVPVGLTHLVIYSSALLGGAGEGFIILGHLPYLESLEITGTSGSKASSHRFLQREPLPIPPGLFPCLKTIRLKSMPGSQLFCHIWGSGEMVSGLTSAFIDFANGCSSITRKEAASLIVPLLWKNSPKLESLTFVAFLDDYEDTNDERSSQGDMIFDLLSHLSLSTLLFHLLEEDIPELSDRSLASPPLPSLKSLCLTIRLTPSQIITLAALTPNLEHVSILGTSLAELERSDEVASELGKPTRNQQTVAPARSSRGLPG</sequence>
<feature type="region of interest" description="Disordered" evidence="1">
    <location>
        <begin position="511"/>
        <end position="539"/>
    </location>
</feature>
<reference evidence="2" key="1">
    <citation type="submission" date="2021-01" db="EMBL/GenBank/DDBJ databases">
        <authorList>
            <person name="Kaushik A."/>
        </authorList>
    </citation>
    <scope>NUCLEOTIDE SEQUENCE</scope>
    <source>
        <strain evidence="2">AG1-1C</strain>
    </source>
</reference>
<evidence type="ECO:0000313" key="2">
    <source>
        <dbReference type="EMBL" id="CAE6456997.1"/>
    </source>
</evidence>
<dbReference type="Proteomes" id="UP000663846">
    <property type="component" value="Unassembled WGS sequence"/>
</dbReference>
<gene>
    <name evidence="2" type="ORF">RDB_LOCUS153902</name>
</gene>
<dbReference type="AlphaFoldDB" id="A0A8H3GMF7"/>
<protein>
    <submittedName>
        <fullName evidence="2">Uncharacterized protein</fullName>
    </submittedName>
</protein>
<proteinExistence type="predicted"/>
<organism evidence="2 3">
    <name type="scientific">Rhizoctonia solani</name>
    <dbReference type="NCBI Taxonomy" id="456999"/>
    <lineage>
        <taxon>Eukaryota</taxon>
        <taxon>Fungi</taxon>
        <taxon>Dikarya</taxon>
        <taxon>Basidiomycota</taxon>
        <taxon>Agaricomycotina</taxon>
        <taxon>Agaricomycetes</taxon>
        <taxon>Cantharellales</taxon>
        <taxon>Ceratobasidiaceae</taxon>
        <taxon>Rhizoctonia</taxon>
    </lineage>
</organism>
<feature type="non-terminal residue" evidence="2">
    <location>
        <position position="1"/>
    </location>
</feature>
<accession>A0A8H3GMF7</accession>
<evidence type="ECO:0000313" key="3">
    <source>
        <dbReference type="Proteomes" id="UP000663846"/>
    </source>
</evidence>
<dbReference type="EMBL" id="CAJMWS010000655">
    <property type="protein sequence ID" value="CAE6456997.1"/>
    <property type="molecule type" value="Genomic_DNA"/>
</dbReference>
<comment type="caution">
    <text evidence="2">The sequence shown here is derived from an EMBL/GenBank/DDBJ whole genome shotgun (WGS) entry which is preliminary data.</text>
</comment>
<name>A0A8H3GMF7_9AGAM</name>